<evidence type="ECO:0000313" key="1">
    <source>
        <dbReference type="EMBL" id="KHD78509.1"/>
    </source>
</evidence>
<organism evidence="1 2">
    <name type="scientific">Actinoplanes utahensis</name>
    <dbReference type="NCBI Taxonomy" id="1869"/>
    <lineage>
        <taxon>Bacteria</taxon>
        <taxon>Bacillati</taxon>
        <taxon>Actinomycetota</taxon>
        <taxon>Actinomycetes</taxon>
        <taxon>Micromonosporales</taxon>
        <taxon>Micromonosporaceae</taxon>
        <taxon>Actinoplanes</taxon>
    </lineage>
</organism>
<evidence type="ECO:0008006" key="3">
    <source>
        <dbReference type="Google" id="ProtNLM"/>
    </source>
</evidence>
<proteinExistence type="predicted"/>
<accession>A0A0A6UVQ8</accession>
<gene>
    <name evidence="1" type="ORF">MB27_04675</name>
</gene>
<dbReference type="eggNOG" id="ENOG5031PIK">
    <property type="taxonomic scope" value="Bacteria"/>
</dbReference>
<name>A0A0A6UVQ8_ACTUT</name>
<dbReference type="Proteomes" id="UP000054537">
    <property type="component" value="Unassembled WGS sequence"/>
</dbReference>
<dbReference type="AlphaFoldDB" id="A0A0A6UVQ8"/>
<dbReference type="OrthoDB" id="3404555at2"/>
<comment type="caution">
    <text evidence="1">The sequence shown here is derived from an EMBL/GenBank/DDBJ whole genome shotgun (WGS) entry which is preliminary data.</text>
</comment>
<dbReference type="EMBL" id="JRTT01000004">
    <property type="protein sequence ID" value="KHD78509.1"/>
    <property type="molecule type" value="Genomic_DNA"/>
</dbReference>
<keyword evidence="2" id="KW-1185">Reference proteome</keyword>
<dbReference type="RefSeq" id="WP_043522715.1">
    <property type="nucleotide sequence ID" value="NZ_BAABKU010000008.1"/>
</dbReference>
<dbReference type="STRING" id="1869.MB27_04675"/>
<protein>
    <recommendedName>
        <fullName evidence="3">Excreted virulence factor EspC, type VII ESX diderm</fullName>
    </recommendedName>
</protein>
<evidence type="ECO:0000313" key="2">
    <source>
        <dbReference type="Proteomes" id="UP000054537"/>
    </source>
</evidence>
<sequence>MDRLADQIDHAAETLATMDRRLPDLVPAAAIFGADDTGRPGRIGRALYAGWSAVLAARAREAADAAAQLTDLAQSVRAGSHAYTETDDLVRRRFLRGL</sequence>
<reference evidence="1 2" key="1">
    <citation type="submission" date="2014-10" db="EMBL/GenBank/DDBJ databases">
        <title>Draft genome sequence of Actinoplanes utahensis NRRL 12052.</title>
        <authorList>
            <person name="Velasco-Bucheli B."/>
            <person name="del Cerro C."/>
            <person name="Hormigo D."/>
            <person name="Garcia J.L."/>
            <person name="Acebal C."/>
            <person name="Arroyo M."/>
            <person name="de la Mata I."/>
        </authorList>
    </citation>
    <scope>NUCLEOTIDE SEQUENCE [LARGE SCALE GENOMIC DNA]</scope>
    <source>
        <strain evidence="1 2">NRRL 12052</strain>
    </source>
</reference>